<reference evidence="3" key="1">
    <citation type="submission" date="2025-08" db="UniProtKB">
        <authorList>
            <consortium name="RefSeq"/>
        </authorList>
    </citation>
    <scope>IDENTIFICATION</scope>
</reference>
<evidence type="ECO:0000256" key="1">
    <source>
        <dbReference type="SAM" id="MobiDB-lite"/>
    </source>
</evidence>
<gene>
    <name evidence="3" type="primary">LOC130709294</name>
</gene>
<evidence type="ECO:0000313" key="2">
    <source>
        <dbReference type="Proteomes" id="UP001652580"/>
    </source>
</evidence>
<dbReference type="RefSeq" id="XP_057413549.1">
    <property type="nucleotide sequence ID" value="XM_057557566.1"/>
</dbReference>
<dbReference type="GeneID" id="130709294"/>
<sequence>MSVRRGDSQLAGSPSEENPPALAPTDPSDSFAELGARHWLSRLCPIGPLGGEQRNCRGGRQQPDKVWLEQGREESAGCSGEFYALRLGTQRFPSPFGVTDGPVSHPRPQPLAGPRLPDVLPLRGAVRLSDRVPRPALPPRDADSSLPLEPTSRPGFRTNWAGSSGVKVSVDVCSPHPRASRVFILPMALFFPTPSTAFQLPPRPPQFPCSPRLQSGEKALTRSPTPALRSHWFPPPSLQHLAPHPSHPIGQRPHQSSPGRADVILQ</sequence>
<protein>
    <submittedName>
        <fullName evidence="3">Uncharacterized protein LOC130709294</fullName>
    </submittedName>
</protein>
<feature type="region of interest" description="Disordered" evidence="1">
    <location>
        <begin position="130"/>
        <end position="158"/>
    </location>
</feature>
<organism evidence="2 3">
    <name type="scientific">Balaenoptera acutorostrata</name>
    <name type="common">Common minke whale</name>
    <name type="synonym">Balaena rostrata</name>
    <dbReference type="NCBI Taxonomy" id="9767"/>
    <lineage>
        <taxon>Eukaryota</taxon>
        <taxon>Metazoa</taxon>
        <taxon>Chordata</taxon>
        <taxon>Craniata</taxon>
        <taxon>Vertebrata</taxon>
        <taxon>Euteleostomi</taxon>
        <taxon>Mammalia</taxon>
        <taxon>Eutheria</taxon>
        <taxon>Laurasiatheria</taxon>
        <taxon>Artiodactyla</taxon>
        <taxon>Whippomorpha</taxon>
        <taxon>Cetacea</taxon>
        <taxon>Mysticeti</taxon>
        <taxon>Balaenopteridae</taxon>
        <taxon>Balaenoptera</taxon>
    </lineage>
</organism>
<feature type="region of interest" description="Disordered" evidence="1">
    <location>
        <begin position="1"/>
        <end position="30"/>
    </location>
</feature>
<keyword evidence="2" id="KW-1185">Reference proteome</keyword>
<accession>A0ABM3UGR8</accession>
<proteinExistence type="predicted"/>
<evidence type="ECO:0000313" key="3">
    <source>
        <dbReference type="RefSeq" id="XP_057413549.1"/>
    </source>
</evidence>
<feature type="region of interest" description="Disordered" evidence="1">
    <location>
        <begin position="201"/>
        <end position="266"/>
    </location>
</feature>
<dbReference type="Proteomes" id="UP001652580">
    <property type="component" value="Chromosome 11"/>
</dbReference>
<name>A0ABM3UGR8_BALAC</name>